<evidence type="ECO:0000256" key="2">
    <source>
        <dbReference type="ARBA" id="ARBA00022630"/>
    </source>
</evidence>
<dbReference type="RefSeq" id="WP_051548926.1">
    <property type="nucleotide sequence ID" value="NZ_FONH01000003.1"/>
</dbReference>
<dbReference type="PANTHER" id="PTHR13789">
    <property type="entry name" value="MONOOXYGENASE"/>
    <property type="match status" value="1"/>
</dbReference>
<dbReference type="EMBL" id="FONH01000003">
    <property type="protein sequence ID" value="SFE66257.1"/>
    <property type="molecule type" value="Genomic_DNA"/>
</dbReference>
<dbReference type="AlphaFoldDB" id="A0A1I2CD31"/>
<organism evidence="7 8">
    <name type="scientific">Dyella marensis</name>
    <dbReference type="NCBI Taxonomy" id="500610"/>
    <lineage>
        <taxon>Bacteria</taxon>
        <taxon>Pseudomonadati</taxon>
        <taxon>Pseudomonadota</taxon>
        <taxon>Gammaproteobacteria</taxon>
        <taxon>Lysobacterales</taxon>
        <taxon>Rhodanobacteraceae</taxon>
        <taxon>Dyella</taxon>
    </lineage>
</organism>
<evidence type="ECO:0000313" key="8">
    <source>
        <dbReference type="Proteomes" id="UP000199477"/>
    </source>
</evidence>
<keyword evidence="5" id="KW-0503">Monooxygenase</keyword>
<comment type="cofactor">
    <cofactor evidence="1">
        <name>FAD</name>
        <dbReference type="ChEBI" id="CHEBI:57692"/>
    </cofactor>
</comment>
<dbReference type="PRINTS" id="PR00420">
    <property type="entry name" value="RNGMNOXGNASE"/>
</dbReference>
<keyword evidence="8" id="KW-1185">Reference proteome</keyword>
<keyword evidence="3" id="KW-0274">FAD</keyword>
<dbReference type="Gene3D" id="3.50.50.60">
    <property type="entry name" value="FAD/NAD(P)-binding domain"/>
    <property type="match status" value="1"/>
</dbReference>
<dbReference type="Pfam" id="PF01494">
    <property type="entry name" value="FAD_binding_3"/>
    <property type="match status" value="1"/>
</dbReference>
<dbReference type="InterPro" id="IPR036188">
    <property type="entry name" value="FAD/NAD-bd_sf"/>
</dbReference>
<accession>A0A1I2CD31</accession>
<keyword evidence="4" id="KW-0560">Oxidoreductase</keyword>
<dbReference type="SUPFAM" id="SSF51905">
    <property type="entry name" value="FAD/NAD(P)-binding domain"/>
    <property type="match status" value="1"/>
</dbReference>
<dbReference type="STRING" id="500610.SAMN02799615_01463"/>
<name>A0A1I2CD31_9GAMM</name>
<feature type="domain" description="FAD-binding" evidence="6">
    <location>
        <begin position="7"/>
        <end position="339"/>
    </location>
</feature>
<dbReference type="InterPro" id="IPR002938">
    <property type="entry name" value="FAD-bd"/>
</dbReference>
<gene>
    <name evidence="7" type="ORF">SAMN02799615_01463</name>
</gene>
<dbReference type="Proteomes" id="UP000199477">
    <property type="component" value="Unassembled WGS sequence"/>
</dbReference>
<evidence type="ECO:0000313" key="7">
    <source>
        <dbReference type="EMBL" id="SFE66257.1"/>
    </source>
</evidence>
<proteinExistence type="predicted"/>
<dbReference type="InterPro" id="IPR050493">
    <property type="entry name" value="FAD-dep_Monooxygenase_BioMet"/>
</dbReference>
<protein>
    <submittedName>
        <fullName evidence="7">2-polyprenyl-6-methoxyphenol hydroxylase</fullName>
    </submittedName>
</protein>
<keyword evidence="2" id="KW-0285">Flavoprotein</keyword>
<evidence type="ECO:0000259" key="6">
    <source>
        <dbReference type="Pfam" id="PF01494"/>
    </source>
</evidence>
<evidence type="ECO:0000256" key="4">
    <source>
        <dbReference type="ARBA" id="ARBA00023002"/>
    </source>
</evidence>
<sequence length="395" mass="43580">MQAPLRIAIVGYGAAGQAVALFLSAQGHALSVFEQAATPGPVGAGFLLQPTGLGVLSRLGLHEGALAQGQRIERLHGENRRGRRVMDMRYADHAPACFGLGLTRGSLFTLLRDAYDDAGRIHTGVCIEAVADDGVHLRDSNGGMHGPFDLIVVADGAHSRLRRHLPQAQRRREAVYPWGAMWCLLPAGDWPHGNELRQRYAGTREMIGLLPVGRRADRDGDWLTFFFSLPGEQVDGFDGAALERLRERVAELWPEASPLLDGIDTPGQLHRARYRDVALRHPVHGRVVFVGDAAHAMSPQLGQGVNMALLDAQALADALAAHVTPEAALLDYARQRRNHLAVYQRISRWLTPLFQSDRNGLAWWRDLAFHPLSRLPLARVQTLKILTGTKKAWWR</sequence>
<dbReference type="GO" id="GO:0071949">
    <property type="term" value="F:FAD binding"/>
    <property type="evidence" value="ECO:0007669"/>
    <property type="project" value="InterPro"/>
</dbReference>
<dbReference type="GO" id="GO:0004497">
    <property type="term" value="F:monooxygenase activity"/>
    <property type="evidence" value="ECO:0007669"/>
    <property type="project" value="UniProtKB-KW"/>
</dbReference>
<reference evidence="8" key="1">
    <citation type="submission" date="2016-10" db="EMBL/GenBank/DDBJ databases">
        <authorList>
            <person name="Varghese N."/>
            <person name="Submissions S."/>
        </authorList>
    </citation>
    <scope>NUCLEOTIDE SEQUENCE [LARGE SCALE GENOMIC DNA]</scope>
    <source>
        <strain evidence="8">UNC178MFTsu3.1</strain>
    </source>
</reference>
<evidence type="ECO:0000256" key="5">
    <source>
        <dbReference type="ARBA" id="ARBA00023033"/>
    </source>
</evidence>
<evidence type="ECO:0000256" key="3">
    <source>
        <dbReference type="ARBA" id="ARBA00022827"/>
    </source>
</evidence>
<evidence type="ECO:0000256" key="1">
    <source>
        <dbReference type="ARBA" id="ARBA00001974"/>
    </source>
</evidence>
<dbReference type="PANTHER" id="PTHR13789:SF318">
    <property type="entry name" value="GERANYLGERANYL DIPHOSPHATE REDUCTASE"/>
    <property type="match status" value="1"/>
</dbReference>